<keyword evidence="12" id="KW-1185">Reference proteome</keyword>
<dbReference type="PANTHER" id="PTHR43757:SF2">
    <property type="entry name" value="AMINOMETHYLTRANSFERASE, MITOCHONDRIAL"/>
    <property type="match status" value="1"/>
</dbReference>
<evidence type="ECO:0000256" key="7">
    <source>
        <dbReference type="HAMAP-Rule" id="MF_00259"/>
    </source>
</evidence>
<keyword evidence="11" id="KW-0489">Methyltransferase</keyword>
<comment type="subunit">
    <text evidence="7">The glycine cleavage system is composed of four proteins: P, T, L and H.</text>
</comment>
<dbReference type="Proteomes" id="UP000007239">
    <property type="component" value="Chromosome"/>
</dbReference>
<gene>
    <name evidence="7" type="primary">gcvT</name>
    <name evidence="11" type="ordered locus">Thexy_0920</name>
</gene>
<keyword evidence="3 7" id="KW-0032">Aminotransferase</keyword>
<dbReference type="PIRSF" id="PIRSF006487">
    <property type="entry name" value="GcvT"/>
    <property type="match status" value="1"/>
</dbReference>
<dbReference type="GO" id="GO:0008168">
    <property type="term" value="F:methyltransferase activity"/>
    <property type="evidence" value="ECO:0007669"/>
    <property type="project" value="UniProtKB-KW"/>
</dbReference>
<dbReference type="Gene3D" id="3.30.1360.120">
    <property type="entry name" value="Probable tRNA modification gtpase trme, domain 1"/>
    <property type="match status" value="1"/>
</dbReference>
<sequence length="369" mass="42090">MIRLDSLKRTPLYDIHKKYGAKMIDFAGFEMPVQYESILKEHEAVRKNAGLFDVSHMGEIIVEGKDSEKFINYMVTNDITKITENQAMYSPMCYHNGTTVDDLLVYKFSYEKYMLVVNASNIDKDYKWLWENKNGFDVEIKDESGEISELALQGPKSQEILEKITNYDLDSLKYYHFDYMDLDGINCLVSRSGYTGEDGFEIFLKNEYVANMWEKILSVGENLGIKPAGLGARDTLRFEAGLPLYGNELSDDITPLEAGLGSFVKLDKSFIGKEALLNQKEEGLKRKIVGFEMADNAIPRHGYDVYAEGEKIGYVTTGYLSPTLKKNIGMALIKSQFATIGNEINIIIRNKPYKAFVTSKNFYKKNYKK</sequence>
<dbReference type="EC" id="2.1.2.10" evidence="2 7"/>
<accession>F6BJQ2</accession>
<dbReference type="GO" id="GO:0005960">
    <property type="term" value="C:glycine cleavage complex"/>
    <property type="evidence" value="ECO:0007669"/>
    <property type="project" value="InterPro"/>
</dbReference>
<dbReference type="GO" id="GO:0004047">
    <property type="term" value="F:aminomethyltransferase activity"/>
    <property type="evidence" value="ECO:0007669"/>
    <property type="project" value="UniProtKB-UniRule"/>
</dbReference>
<dbReference type="SUPFAM" id="SSF101790">
    <property type="entry name" value="Aminomethyltransferase beta-barrel domain"/>
    <property type="match status" value="1"/>
</dbReference>
<evidence type="ECO:0000256" key="5">
    <source>
        <dbReference type="ARBA" id="ARBA00031395"/>
    </source>
</evidence>
<dbReference type="KEGG" id="txy:Thexy_0920"/>
<dbReference type="GO" id="GO:0008483">
    <property type="term" value="F:transaminase activity"/>
    <property type="evidence" value="ECO:0007669"/>
    <property type="project" value="UniProtKB-KW"/>
</dbReference>
<name>F6BJQ2_THEXL</name>
<feature type="domain" description="GCVT N-terminal" evidence="9">
    <location>
        <begin position="12"/>
        <end position="268"/>
    </location>
</feature>
<dbReference type="InterPro" id="IPR006223">
    <property type="entry name" value="GcvT"/>
</dbReference>
<evidence type="ECO:0000259" key="10">
    <source>
        <dbReference type="Pfam" id="PF08669"/>
    </source>
</evidence>
<evidence type="ECO:0000259" key="9">
    <source>
        <dbReference type="Pfam" id="PF01571"/>
    </source>
</evidence>
<evidence type="ECO:0000256" key="4">
    <source>
        <dbReference type="ARBA" id="ARBA00022679"/>
    </source>
</evidence>
<evidence type="ECO:0000313" key="11">
    <source>
        <dbReference type="EMBL" id="AEF16959.1"/>
    </source>
</evidence>
<dbReference type="InterPro" id="IPR029043">
    <property type="entry name" value="GcvT/YgfZ_C"/>
</dbReference>
<proteinExistence type="inferred from homology"/>
<evidence type="ECO:0000256" key="2">
    <source>
        <dbReference type="ARBA" id="ARBA00012616"/>
    </source>
</evidence>
<evidence type="ECO:0000256" key="1">
    <source>
        <dbReference type="ARBA" id="ARBA00008609"/>
    </source>
</evidence>
<dbReference type="EMBL" id="CP002739">
    <property type="protein sequence ID" value="AEF16959.1"/>
    <property type="molecule type" value="Genomic_DNA"/>
</dbReference>
<evidence type="ECO:0000256" key="6">
    <source>
        <dbReference type="ARBA" id="ARBA00047665"/>
    </source>
</evidence>
<comment type="similarity">
    <text evidence="1 7">Belongs to the GcvT family.</text>
</comment>
<dbReference type="GO" id="GO:0019464">
    <property type="term" value="P:glycine decarboxylation via glycine cleavage system"/>
    <property type="evidence" value="ECO:0007669"/>
    <property type="project" value="UniProtKB-UniRule"/>
</dbReference>
<evidence type="ECO:0000313" key="12">
    <source>
        <dbReference type="Proteomes" id="UP000007239"/>
    </source>
</evidence>
<dbReference type="InterPro" id="IPR027266">
    <property type="entry name" value="TrmE/GcvT-like"/>
</dbReference>
<organism evidence="11 12">
    <name type="scientific">Thermoanaerobacterium xylanolyticum (strain ATCC 49914 / DSM 7097 / LX-11)</name>
    <dbReference type="NCBI Taxonomy" id="858215"/>
    <lineage>
        <taxon>Bacteria</taxon>
        <taxon>Bacillati</taxon>
        <taxon>Bacillota</taxon>
        <taxon>Clostridia</taxon>
        <taxon>Thermoanaerobacterales</taxon>
        <taxon>Thermoanaerobacteraceae</taxon>
        <taxon>Thermoanaerobacterium</taxon>
    </lineage>
</organism>
<dbReference type="InterPro" id="IPR022903">
    <property type="entry name" value="GcvT_bac"/>
</dbReference>
<dbReference type="FunFam" id="4.10.1250.10:FF:000001">
    <property type="entry name" value="Aminomethyltransferase"/>
    <property type="match status" value="1"/>
</dbReference>
<dbReference type="Gene3D" id="2.40.30.110">
    <property type="entry name" value="Aminomethyltransferase beta-barrel domains"/>
    <property type="match status" value="1"/>
</dbReference>
<dbReference type="SUPFAM" id="SSF103025">
    <property type="entry name" value="Folate-binding domain"/>
    <property type="match status" value="1"/>
</dbReference>
<dbReference type="NCBIfam" id="NF001567">
    <property type="entry name" value="PRK00389.1"/>
    <property type="match status" value="1"/>
</dbReference>
<dbReference type="FunFam" id="2.40.30.110:FF:000003">
    <property type="entry name" value="Aminomethyltransferase"/>
    <property type="match status" value="1"/>
</dbReference>
<comment type="function">
    <text evidence="7">The glycine cleavage system catalyzes the degradation of glycine.</text>
</comment>
<dbReference type="RefSeq" id="WP_013787704.1">
    <property type="nucleotide sequence ID" value="NC_015555.1"/>
</dbReference>
<dbReference type="FunFam" id="3.30.70.1400:FF:000001">
    <property type="entry name" value="Aminomethyltransferase"/>
    <property type="match status" value="1"/>
</dbReference>
<dbReference type="InterPro" id="IPR013977">
    <property type="entry name" value="GcvT_C"/>
</dbReference>
<dbReference type="Gene3D" id="4.10.1250.10">
    <property type="entry name" value="Aminomethyltransferase fragment"/>
    <property type="match status" value="1"/>
</dbReference>
<feature type="domain" description="Aminomethyltransferase C-terminal" evidence="10">
    <location>
        <begin position="286"/>
        <end position="364"/>
    </location>
</feature>
<dbReference type="Pfam" id="PF08669">
    <property type="entry name" value="GCV_T_C"/>
    <property type="match status" value="1"/>
</dbReference>
<evidence type="ECO:0000256" key="8">
    <source>
        <dbReference type="PIRSR" id="PIRSR006487-1"/>
    </source>
</evidence>
<dbReference type="AlphaFoldDB" id="F6BJQ2"/>
<dbReference type="Gene3D" id="3.30.70.1400">
    <property type="entry name" value="Aminomethyltransferase beta-barrel domains"/>
    <property type="match status" value="1"/>
</dbReference>
<comment type="catalytic activity">
    <reaction evidence="6 7">
        <text>N(6)-[(R)-S(8)-aminomethyldihydrolipoyl]-L-lysyl-[protein] + (6S)-5,6,7,8-tetrahydrofolate = N(6)-[(R)-dihydrolipoyl]-L-lysyl-[protein] + (6R)-5,10-methylene-5,6,7,8-tetrahydrofolate + NH4(+)</text>
        <dbReference type="Rhea" id="RHEA:16945"/>
        <dbReference type="Rhea" id="RHEA-COMP:10475"/>
        <dbReference type="Rhea" id="RHEA-COMP:10492"/>
        <dbReference type="ChEBI" id="CHEBI:15636"/>
        <dbReference type="ChEBI" id="CHEBI:28938"/>
        <dbReference type="ChEBI" id="CHEBI:57453"/>
        <dbReference type="ChEBI" id="CHEBI:83100"/>
        <dbReference type="ChEBI" id="CHEBI:83143"/>
        <dbReference type="EC" id="2.1.2.10"/>
    </reaction>
</comment>
<reference evidence="11" key="1">
    <citation type="submission" date="2011-05" db="EMBL/GenBank/DDBJ databases">
        <title>Complete sequence of Thermoanaerobacterium xylanolyticum LX-11.</title>
        <authorList>
            <consortium name="US DOE Joint Genome Institute"/>
            <person name="Lucas S."/>
            <person name="Han J."/>
            <person name="Lapidus A."/>
            <person name="Cheng J.-F."/>
            <person name="Goodwin L."/>
            <person name="Pitluck S."/>
            <person name="Peters L."/>
            <person name="Mikhailova N."/>
            <person name="Lu M."/>
            <person name="Han C."/>
            <person name="Tapia R."/>
            <person name="Land M."/>
            <person name="Hauser L."/>
            <person name="Kyrpides N."/>
            <person name="Ivanova N."/>
            <person name="Pagani I."/>
            <person name="Hemme C."/>
            <person name="Woyke T."/>
        </authorList>
    </citation>
    <scope>NUCLEOTIDE SEQUENCE</scope>
    <source>
        <strain evidence="11">LX-11</strain>
    </source>
</reference>
<dbReference type="HOGENOM" id="CLU_007884_10_2_9"/>
<dbReference type="InterPro" id="IPR006222">
    <property type="entry name" value="GCVT_N"/>
</dbReference>
<dbReference type="HAMAP" id="MF_00259">
    <property type="entry name" value="GcvT"/>
    <property type="match status" value="1"/>
</dbReference>
<evidence type="ECO:0000256" key="3">
    <source>
        <dbReference type="ARBA" id="ARBA00022576"/>
    </source>
</evidence>
<dbReference type="Pfam" id="PF01571">
    <property type="entry name" value="GCV_T"/>
    <property type="match status" value="1"/>
</dbReference>
<dbReference type="GO" id="GO:0005829">
    <property type="term" value="C:cytosol"/>
    <property type="evidence" value="ECO:0007669"/>
    <property type="project" value="TreeGrafter"/>
</dbReference>
<dbReference type="NCBIfam" id="TIGR00528">
    <property type="entry name" value="gcvT"/>
    <property type="match status" value="1"/>
</dbReference>
<dbReference type="eggNOG" id="COG0404">
    <property type="taxonomic scope" value="Bacteria"/>
</dbReference>
<feature type="binding site" evidence="8">
    <location>
        <position position="201"/>
    </location>
    <ligand>
        <name>substrate</name>
    </ligand>
</feature>
<dbReference type="GO" id="GO:0032259">
    <property type="term" value="P:methylation"/>
    <property type="evidence" value="ECO:0007669"/>
    <property type="project" value="UniProtKB-KW"/>
</dbReference>
<dbReference type="STRING" id="858215.Thexy_0920"/>
<dbReference type="PANTHER" id="PTHR43757">
    <property type="entry name" value="AMINOMETHYLTRANSFERASE"/>
    <property type="match status" value="1"/>
</dbReference>
<keyword evidence="4 7" id="KW-0808">Transferase</keyword>
<protein>
    <recommendedName>
        <fullName evidence="2 7">Aminomethyltransferase</fullName>
        <ecNumber evidence="2 7">2.1.2.10</ecNumber>
    </recommendedName>
    <alternativeName>
        <fullName evidence="5 7">Glycine cleavage system T protein</fullName>
    </alternativeName>
</protein>
<dbReference type="InterPro" id="IPR028896">
    <property type="entry name" value="GcvT/YgfZ/DmdA"/>
</dbReference>